<organism evidence="6 7">
    <name type="scientific">Pigmentiphaga kullae</name>
    <dbReference type="NCBI Taxonomy" id="151784"/>
    <lineage>
        <taxon>Bacteria</taxon>
        <taxon>Pseudomonadati</taxon>
        <taxon>Pseudomonadota</taxon>
        <taxon>Betaproteobacteria</taxon>
        <taxon>Burkholderiales</taxon>
        <taxon>Alcaligenaceae</taxon>
        <taxon>Pigmentiphaga</taxon>
    </lineage>
</organism>
<dbReference type="PANTHER" id="PTHR30126:SF40">
    <property type="entry name" value="HTH-TYPE TRANSCRIPTIONAL REGULATOR GLTR"/>
    <property type="match status" value="1"/>
</dbReference>
<comment type="caution">
    <text evidence="6">The sequence shown here is derived from an EMBL/GenBank/DDBJ whole genome shotgun (WGS) entry which is preliminary data.</text>
</comment>
<dbReference type="Proteomes" id="UP000292445">
    <property type="component" value="Unassembled WGS sequence"/>
</dbReference>
<evidence type="ECO:0000313" key="6">
    <source>
        <dbReference type="EMBL" id="RZS85627.1"/>
    </source>
</evidence>
<dbReference type="Pfam" id="PF00126">
    <property type="entry name" value="HTH_1"/>
    <property type="match status" value="1"/>
</dbReference>
<evidence type="ECO:0000256" key="4">
    <source>
        <dbReference type="ARBA" id="ARBA00023163"/>
    </source>
</evidence>
<dbReference type="AlphaFoldDB" id="A0A4V2F3X5"/>
<dbReference type="InterPro" id="IPR036390">
    <property type="entry name" value="WH_DNA-bd_sf"/>
</dbReference>
<keyword evidence="2" id="KW-0805">Transcription regulation</keyword>
<dbReference type="RefSeq" id="WP_130356804.1">
    <property type="nucleotide sequence ID" value="NZ_SGXC01000001.1"/>
</dbReference>
<dbReference type="SUPFAM" id="SSF53850">
    <property type="entry name" value="Periplasmic binding protein-like II"/>
    <property type="match status" value="1"/>
</dbReference>
<dbReference type="OrthoDB" id="9178397at2"/>
<sequence>MARFDPYLTLQKLEVFCVVAELQSVTRAADYLFVTQPVVTSHIRSLEDKLGTALVRREGRGIALTATGQRVYKWAQEVVTRTRELERELGGSTDLAPGQAVVGSSMSVGTYLLSQLICDFQVQRPDGQVHVSISNPQVALEATRTGACDFAVLIIAPTQNLDGLAVRPLWDEDLLLVSAPDSRWVGDEARREDISRLPFISTANSTVMQQLEEGQLRANGIPSRRIVLNLGHPEAQKEAVRRDLGVCFFSKTAVERDLARGELRCVRTPGLALTLPLYLASREDKEFSAFQLALKRHIEEARPPGLKPFQGKPEP</sequence>
<gene>
    <name evidence="6" type="ORF">EV675_1657</name>
</gene>
<name>A0A4V2F3X5_9BURK</name>
<proteinExistence type="inferred from homology"/>
<evidence type="ECO:0000313" key="7">
    <source>
        <dbReference type="Proteomes" id="UP000292445"/>
    </source>
</evidence>
<dbReference type="FunFam" id="1.10.10.10:FF:000001">
    <property type="entry name" value="LysR family transcriptional regulator"/>
    <property type="match status" value="1"/>
</dbReference>
<dbReference type="GO" id="GO:0003700">
    <property type="term" value="F:DNA-binding transcription factor activity"/>
    <property type="evidence" value="ECO:0007669"/>
    <property type="project" value="InterPro"/>
</dbReference>
<accession>A0A4V2F3X5</accession>
<dbReference type="InterPro" id="IPR000847">
    <property type="entry name" value="LysR_HTH_N"/>
</dbReference>
<evidence type="ECO:0000256" key="3">
    <source>
        <dbReference type="ARBA" id="ARBA00023125"/>
    </source>
</evidence>
<dbReference type="Gene3D" id="3.40.190.10">
    <property type="entry name" value="Periplasmic binding protein-like II"/>
    <property type="match status" value="2"/>
</dbReference>
<keyword evidence="4" id="KW-0804">Transcription</keyword>
<dbReference type="EMBL" id="SGXC01000001">
    <property type="protein sequence ID" value="RZS85627.1"/>
    <property type="molecule type" value="Genomic_DNA"/>
</dbReference>
<dbReference type="Pfam" id="PF03466">
    <property type="entry name" value="LysR_substrate"/>
    <property type="match status" value="1"/>
</dbReference>
<protein>
    <submittedName>
        <fullName evidence="6">LysR family transcriptional regulator</fullName>
    </submittedName>
</protein>
<keyword evidence="7" id="KW-1185">Reference proteome</keyword>
<dbReference type="PRINTS" id="PR00039">
    <property type="entry name" value="HTHLYSR"/>
</dbReference>
<feature type="domain" description="HTH lysR-type" evidence="5">
    <location>
        <begin position="8"/>
        <end position="65"/>
    </location>
</feature>
<comment type="similarity">
    <text evidence="1">Belongs to the LysR transcriptional regulatory family.</text>
</comment>
<reference evidence="6 7" key="1">
    <citation type="submission" date="2019-02" db="EMBL/GenBank/DDBJ databases">
        <title>Genomic Encyclopedia of Type Strains, Phase IV (KMG-IV): sequencing the most valuable type-strain genomes for metagenomic binning, comparative biology and taxonomic classification.</title>
        <authorList>
            <person name="Goeker M."/>
        </authorList>
    </citation>
    <scope>NUCLEOTIDE SEQUENCE [LARGE SCALE GENOMIC DNA]</scope>
    <source>
        <strain evidence="6 7">K24</strain>
    </source>
</reference>
<dbReference type="PANTHER" id="PTHR30126">
    <property type="entry name" value="HTH-TYPE TRANSCRIPTIONAL REGULATOR"/>
    <property type="match status" value="1"/>
</dbReference>
<dbReference type="GO" id="GO:0000976">
    <property type="term" value="F:transcription cis-regulatory region binding"/>
    <property type="evidence" value="ECO:0007669"/>
    <property type="project" value="TreeGrafter"/>
</dbReference>
<evidence type="ECO:0000259" key="5">
    <source>
        <dbReference type="PROSITE" id="PS50931"/>
    </source>
</evidence>
<evidence type="ECO:0000256" key="1">
    <source>
        <dbReference type="ARBA" id="ARBA00009437"/>
    </source>
</evidence>
<dbReference type="SUPFAM" id="SSF46785">
    <property type="entry name" value="Winged helix' DNA-binding domain"/>
    <property type="match status" value="1"/>
</dbReference>
<dbReference type="Gene3D" id="1.10.10.10">
    <property type="entry name" value="Winged helix-like DNA-binding domain superfamily/Winged helix DNA-binding domain"/>
    <property type="match status" value="1"/>
</dbReference>
<dbReference type="PROSITE" id="PS50931">
    <property type="entry name" value="HTH_LYSR"/>
    <property type="match status" value="1"/>
</dbReference>
<evidence type="ECO:0000256" key="2">
    <source>
        <dbReference type="ARBA" id="ARBA00023015"/>
    </source>
</evidence>
<dbReference type="InterPro" id="IPR036388">
    <property type="entry name" value="WH-like_DNA-bd_sf"/>
</dbReference>
<keyword evidence="3" id="KW-0238">DNA-binding</keyword>
<dbReference type="InterPro" id="IPR005119">
    <property type="entry name" value="LysR_subst-bd"/>
</dbReference>